<evidence type="ECO:0000256" key="3">
    <source>
        <dbReference type="ARBA" id="ARBA00013819"/>
    </source>
</evidence>
<dbReference type="FunCoup" id="B3RIF1">
    <property type="interactions" value="2561"/>
</dbReference>
<name>B3RIF1_TRIAD</name>
<dbReference type="RefSeq" id="XP_002108426.1">
    <property type="nucleotide sequence ID" value="XM_002108390.1"/>
</dbReference>
<gene>
    <name evidence="10" type="ORF">TRIADDRAFT_18281</name>
</gene>
<proteinExistence type="inferred from homology"/>
<keyword evidence="7" id="KW-0810">Translation regulation</keyword>
<dbReference type="GO" id="GO:0043022">
    <property type="term" value="F:ribosome binding"/>
    <property type="evidence" value="ECO:0000318"/>
    <property type="project" value="GO_Central"/>
</dbReference>
<protein>
    <recommendedName>
        <fullName evidence="3">Eukaryotic translation initiation factor 2A</fullName>
    </recommendedName>
</protein>
<dbReference type="InterPro" id="IPR011387">
    <property type="entry name" value="TIF2A"/>
</dbReference>
<dbReference type="InterPro" id="IPR015943">
    <property type="entry name" value="WD40/YVTN_repeat-like_dom_sf"/>
</dbReference>
<evidence type="ECO:0000259" key="9">
    <source>
        <dbReference type="Pfam" id="PF08662"/>
    </source>
</evidence>
<comment type="similarity">
    <text evidence="2">Belongs to the WD repeat EIF2A family.</text>
</comment>
<organism evidence="10 11">
    <name type="scientific">Trichoplax adhaerens</name>
    <name type="common">Trichoplax reptans</name>
    <dbReference type="NCBI Taxonomy" id="10228"/>
    <lineage>
        <taxon>Eukaryota</taxon>
        <taxon>Metazoa</taxon>
        <taxon>Placozoa</taxon>
        <taxon>Uniplacotomia</taxon>
        <taxon>Trichoplacea</taxon>
        <taxon>Trichoplacidae</taxon>
        <taxon>Trichoplax</taxon>
    </lineage>
</organism>
<dbReference type="InParanoid" id="B3RIF1"/>
<dbReference type="PANTHER" id="PTHR13227:SF0">
    <property type="entry name" value="EUKARYOTIC TRANSLATION INITIATION FACTOR 2A"/>
    <property type="match status" value="1"/>
</dbReference>
<feature type="domain" description="Translation initiation factor beta propellor-like" evidence="9">
    <location>
        <begin position="181"/>
        <end position="377"/>
    </location>
</feature>
<dbReference type="Gene3D" id="2.130.10.10">
    <property type="entry name" value="YVTN repeat-like/Quinoprotein amine dehydrogenase"/>
    <property type="match status" value="2"/>
</dbReference>
<evidence type="ECO:0000313" key="11">
    <source>
        <dbReference type="Proteomes" id="UP000009022"/>
    </source>
</evidence>
<evidence type="ECO:0000256" key="4">
    <source>
        <dbReference type="ARBA" id="ARBA00022540"/>
    </source>
</evidence>
<dbReference type="GO" id="GO:0000049">
    <property type="term" value="F:tRNA binding"/>
    <property type="evidence" value="ECO:0000318"/>
    <property type="project" value="GO_Central"/>
</dbReference>
<dbReference type="eggNOG" id="KOG2315">
    <property type="taxonomic scope" value="Eukaryota"/>
</dbReference>
<dbReference type="Pfam" id="PF08662">
    <property type="entry name" value="eIF2A"/>
    <property type="match status" value="1"/>
</dbReference>
<accession>B3RIF1</accession>
<dbReference type="PANTHER" id="PTHR13227">
    <property type="entry name" value="EUKARYOTIC TRANSLATION INITIATION FACTOR 2A"/>
    <property type="match status" value="1"/>
</dbReference>
<dbReference type="KEGG" id="tad:TRIADDRAFT_18281"/>
<dbReference type="OMA" id="RCCAYSP"/>
<keyword evidence="4" id="KW-0396">Initiation factor</keyword>
<dbReference type="SUPFAM" id="SSF82171">
    <property type="entry name" value="DPP6 N-terminal domain-like"/>
    <property type="match status" value="1"/>
</dbReference>
<evidence type="ECO:0000256" key="5">
    <source>
        <dbReference type="ARBA" id="ARBA00022574"/>
    </source>
</evidence>
<evidence type="ECO:0000256" key="2">
    <source>
        <dbReference type="ARBA" id="ARBA00009573"/>
    </source>
</evidence>
<evidence type="ECO:0000313" key="10">
    <source>
        <dbReference type="EMBL" id="EDV29224.1"/>
    </source>
</evidence>
<dbReference type="FunFam" id="2.130.10.10:FF:003121">
    <property type="entry name" value="Eukaryotic translation initiation factor 2A"/>
    <property type="match status" value="1"/>
</dbReference>
<dbReference type="STRING" id="10228.B3RIF1"/>
<sequence>RDESPKCKCLTFSHDGNLLAWISDSDIKVIKLPEGEIVHQFPAGYSNSLAFSPKHSFLATWGPYRISDKAPQGTHNLVIWNLASGEKSAGFIHKRHTDWKPLWSTDEEICTRVVVDGVLVLKGSDIGTSIAKLSQDGIQEFSLSPSTNPIRFATFNPTKKGAPAYVKMYNFPNFDRPVCQKSFYKADNVSMSWNKTGKSLLLHASTESDKTGSSYYGEQSLYFLDDEGNSIHVSLAKTGPIYSVEWSPNGREFCVVYGSMPAKATLYNLKCDPIHEFGSSYRNLIYFNPQGTIICLAGFGNLKGEMEFWNRQDLKLISKFQASDSTQFEWSPDGQYFATATTAPRLRQGNGYKIWHYSGSLLHEVQVIKPKEELWEVTTVILS</sequence>
<dbReference type="HOGENOM" id="CLU_013809_2_1_1"/>
<dbReference type="GO" id="GO:0003729">
    <property type="term" value="F:mRNA binding"/>
    <property type="evidence" value="ECO:0000318"/>
    <property type="project" value="GO_Central"/>
</dbReference>
<dbReference type="InterPro" id="IPR013979">
    <property type="entry name" value="TIF_beta_prop-like"/>
</dbReference>
<dbReference type="EMBL" id="DS985241">
    <property type="protein sequence ID" value="EDV29224.1"/>
    <property type="molecule type" value="Genomic_DNA"/>
</dbReference>
<evidence type="ECO:0000256" key="7">
    <source>
        <dbReference type="ARBA" id="ARBA00022845"/>
    </source>
</evidence>
<dbReference type="GeneID" id="6748824"/>
<dbReference type="OrthoDB" id="2194683at2759"/>
<keyword evidence="11" id="KW-1185">Reference proteome</keyword>
<keyword evidence="6" id="KW-0677">Repeat</keyword>
<dbReference type="Proteomes" id="UP000009022">
    <property type="component" value="Unassembled WGS sequence"/>
</dbReference>
<keyword evidence="5" id="KW-0853">WD repeat</keyword>
<evidence type="ECO:0000256" key="8">
    <source>
        <dbReference type="ARBA" id="ARBA00022917"/>
    </source>
</evidence>
<dbReference type="PhylomeDB" id="B3RIF1"/>
<comment type="function">
    <text evidence="1">Functions in the early steps of protein synthesis of a small number of specific mRNAs. Acts by directing the binding of methionyl-tRNAi to 40S ribosomal subunits. In contrast to the eIF-2 complex, it binds methionyl-tRNAi to 40S subunits in a codon-dependent manner, whereas the eIF-2 complex binds methionyl-tRNAi to 40S subunits in a GTP-dependent manner.</text>
</comment>
<feature type="non-terminal residue" evidence="10">
    <location>
        <position position="1"/>
    </location>
</feature>
<evidence type="ECO:0000256" key="1">
    <source>
        <dbReference type="ARBA" id="ARBA00003993"/>
    </source>
</evidence>
<dbReference type="CTD" id="6748824"/>
<dbReference type="GO" id="GO:0003743">
    <property type="term" value="F:translation initiation factor activity"/>
    <property type="evidence" value="ECO:0000318"/>
    <property type="project" value="GO_Central"/>
</dbReference>
<keyword evidence="8" id="KW-0648">Protein biosynthesis</keyword>
<evidence type="ECO:0000256" key="6">
    <source>
        <dbReference type="ARBA" id="ARBA00022737"/>
    </source>
</evidence>
<dbReference type="GO" id="GO:0006417">
    <property type="term" value="P:regulation of translation"/>
    <property type="evidence" value="ECO:0007669"/>
    <property type="project" value="UniProtKB-KW"/>
</dbReference>
<reference evidence="10 11" key="1">
    <citation type="journal article" date="2008" name="Nature">
        <title>The Trichoplax genome and the nature of placozoans.</title>
        <authorList>
            <person name="Srivastava M."/>
            <person name="Begovic E."/>
            <person name="Chapman J."/>
            <person name="Putnam N.H."/>
            <person name="Hellsten U."/>
            <person name="Kawashima T."/>
            <person name="Kuo A."/>
            <person name="Mitros T."/>
            <person name="Salamov A."/>
            <person name="Carpenter M.L."/>
            <person name="Signorovitch A.Y."/>
            <person name="Moreno M.A."/>
            <person name="Kamm K."/>
            <person name="Grimwood J."/>
            <person name="Schmutz J."/>
            <person name="Shapiro H."/>
            <person name="Grigoriev I.V."/>
            <person name="Buss L.W."/>
            <person name="Schierwater B."/>
            <person name="Dellaporta S.L."/>
            <person name="Rokhsar D.S."/>
        </authorList>
    </citation>
    <scope>NUCLEOTIDE SEQUENCE [LARGE SCALE GENOMIC DNA]</scope>
    <source>
        <strain evidence="10 11">Grell-BS-1999</strain>
    </source>
</reference>
<dbReference type="AlphaFoldDB" id="B3RIF1"/>